<reference evidence="1" key="1">
    <citation type="journal article" date="2011" name="Genome Biol.">
        <title>The draft genome of the carcinogenic human liver fluke Clonorchis sinensis.</title>
        <authorList>
            <person name="Wang X."/>
            <person name="Chen W."/>
            <person name="Huang Y."/>
            <person name="Sun J."/>
            <person name="Men J."/>
            <person name="Liu H."/>
            <person name="Luo F."/>
            <person name="Guo L."/>
            <person name="Lv X."/>
            <person name="Deng C."/>
            <person name="Zhou C."/>
            <person name="Fan Y."/>
            <person name="Li X."/>
            <person name="Huang L."/>
            <person name="Hu Y."/>
            <person name="Liang C."/>
            <person name="Hu X."/>
            <person name="Xu J."/>
            <person name="Yu X."/>
        </authorList>
    </citation>
    <scope>NUCLEOTIDE SEQUENCE [LARGE SCALE GENOMIC DNA]</scope>
    <source>
        <strain evidence="1">Henan</strain>
    </source>
</reference>
<reference key="2">
    <citation type="submission" date="2011-10" db="EMBL/GenBank/DDBJ databases">
        <title>The genome and transcriptome sequence of Clonorchis sinensis provide insights into the carcinogenic liver fluke.</title>
        <authorList>
            <person name="Wang X."/>
            <person name="Huang Y."/>
            <person name="Chen W."/>
            <person name="Liu H."/>
            <person name="Guo L."/>
            <person name="Chen Y."/>
            <person name="Luo F."/>
            <person name="Zhou W."/>
            <person name="Sun J."/>
            <person name="Mao Q."/>
            <person name="Liang P."/>
            <person name="Zhou C."/>
            <person name="Tian Y."/>
            <person name="Men J."/>
            <person name="Lv X."/>
            <person name="Huang L."/>
            <person name="Zhou J."/>
            <person name="Hu Y."/>
            <person name="Li R."/>
            <person name="Zhang F."/>
            <person name="Lei H."/>
            <person name="Li X."/>
            <person name="Hu X."/>
            <person name="Liang C."/>
            <person name="Xu J."/>
            <person name="Wu Z."/>
            <person name="Yu X."/>
        </authorList>
    </citation>
    <scope>NUCLEOTIDE SEQUENCE</scope>
    <source>
        <strain>Henan</strain>
    </source>
</reference>
<protein>
    <submittedName>
        <fullName evidence="1">Protein kinase</fullName>
    </submittedName>
</protein>
<evidence type="ECO:0000313" key="2">
    <source>
        <dbReference type="Proteomes" id="UP000008909"/>
    </source>
</evidence>
<keyword evidence="1" id="KW-0808">Transferase</keyword>
<accession>G7YRN5</accession>
<name>G7YRN5_CLOSI</name>
<dbReference type="GO" id="GO:0016301">
    <property type="term" value="F:kinase activity"/>
    <property type="evidence" value="ECO:0007669"/>
    <property type="project" value="UniProtKB-KW"/>
</dbReference>
<dbReference type="EMBL" id="DF144049">
    <property type="protein sequence ID" value="GAA55615.1"/>
    <property type="molecule type" value="Genomic_DNA"/>
</dbReference>
<dbReference type="AlphaFoldDB" id="G7YRN5"/>
<sequence>MNAVLQSGSASARIHRVVVCVCFIWTTYQFDTGLHLVVLMLDLRVCRNAYNSVIDEITSQTMKRPLSFSSHRVSIIPIQNMRQMLLSAFNNSRNPSKLTKVIHSKDSVHVVQSHAVGHTVFEHVSKYSRGDTKSYGTLKSSATPNLARRRELVSAGVLLQFPKNVFHDPYCQSLNFRRQFKGCTTFEITMQLVDVGYMPKYPGDFGQLFSSCLGFLLFFENGNSVVGILAQQVSRSDSVFRLPFNIHLFMLSATKDQKKRAESMVVTVYKRCASSECENHRGVSLTPDVKKLFAPLILRLLKKTHDDRTGEQQGEFRQGWDCVHCILQSTSLRAVLCVQTSYTCSVP</sequence>
<keyword evidence="2" id="KW-1185">Reference proteome</keyword>
<evidence type="ECO:0000313" key="1">
    <source>
        <dbReference type="EMBL" id="GAA55615.1"/>
    </source>
</evidence>
<organism evidence="1 2">
    <name type="scientific">Clonorchis sinensis</name>
    <name type="common">Chinese liver fluke</name>
    <dbReference type="NCBI Taxonomy" id="79923"/>
    <lineage>
        <taxon>Eukaryota</taxon>
        <taxon>Metazoa</taxon>
        <taxon>Spiralia</taxon>
        <taxon>Lophotrochozoa</taxon>
        <taxon>Platyhelminthes</taxon>
        <taxon>Trematoda</taxon>
        <taxon>Digenea</taxon>
        <taxon>Opisthorchiida</taxon>
        <taxon>Opisthorchiata</taxon>
        <taxon>Opisthorchiidae</taxon>
        <taxon>Clonorchis</taxon>
    </lineage>
</organism>
<keyword evidence="1" id="KW-0418">Kinase</keyword>
<dbReference type="Proteomes" id="UP000008909">
    <property type="component" value="Unassembled WGS sequence"/>
</dbReference>
<gene>
    <name evidence="1" type="ORF">CLF_108488</name>
</gene>
<proteinExistence type="predicted"/>